<keyword evidence="2" id="KW-0472">Membrane</keyword>
<feature type="coiled-coil region" evidence="1">
    <location>
        <begin position="41"/>
        <end position="84"/>
    </location>
</feature>
<reference evidence="3 4" key="1">
    <citation type="submission" date="2019-01" db="EMBL/GenBank/DDBJ databases">
        <authorList>
            <person name="Sayadi A."/>
        </authorList>
    </citation>
    <scope>NUCLEOTIDE SEQUENCE [LARGE SCALE GENOMIC DNA]</scope>
</reference>
<dbReference type="Proteomes" id="UP000410492">
    <property type="component" value="Unassembled WGS sequence"/>
</dbReference>
<protein>
    <submittedName>
        <fullName evidence="3">Uncharacterized protein</fullName>
    </submittedName>
</protein>
<evidence type="ECO:0000256" key="2">
    <source>
        <dbReference type="SAM" id="Phobius"/>
    </source>
</evidence>
<evidence type="ECO:0000313" key="3">
    <source>
        <dbReference type="EMBL" id="VEN45694.1"/>
    </source>
</evidence>
<keyword evidence="2" id="KW-1133">Transmembrane helix</keyword>
<gene>
    <name evidence="3" type="ORF">CALMAC_LOCUS8065</name>
</gene>
<name>A0A653CEA2_CALMS</name>
<evidence type="ECO:0000313" key="4">
    <source>
        <dbReference type="Proteomes" id="UP000410492"/>
    </source>
</evidence>
<dbReference type="AlphaFoldDB" id="A0A653CEA2"/>
<evidence type="ECO:0000256" key="1">
    <source>
        <dbReference type="SAM" id="Coils"/>
    </source>
</evidence>
<keyword evidence="2" id="KW-0812">Transmembrane</keyword>
<feature type="non-terminal residue" evidence="3">
    <location>
        <position position="1"/>
    </location>
</feature>
<accession>A0A653CEA2</accession>
<sequence length="104" mass="11844">DNTVQRLEELAIPPACHSPSLQCVINVSCSAATTAFLVLVYKFAKMKRKQKEDSKRRAKRKRLLEDLREKMEKFERSMESSSSKKVIRCGSALPWLPGSYQGIL</sequence>
<keyword evidence="1" id="KW-0175">Coiled coil</keyword>
<dbReference type="EMBL" id="CAACVG010007484">
    <property type="protein sequence ID" value="VEN45694.1"/>
    <property type="molecule type" value="Genomic_DNA"/>
</dbReference>
<keyword evidence="4" id="KW-1185">Reference proteome</keyword>
<feature type="transmembrane region" description="Helical" evidence="2">
    <location>
        <begin position="24"/>
        <end position="44"/>
    </location>
</feature>
<organism evidence="3 4">
    <name type="scientific">Callosobruchus maculatus</name>
    <name type="common">Southern cowpea weevil</name>
    <name type="synonym">Pulse bruchid</name>
    <dbReference type="NCBI Taxonomy" id="64391"/>
    <lineage>
        <taxon>Eukaryota</taxon>
        <taxon>Metazoa</taxon>
        <taxon>Ecdysozoa</taxon>
        <taxon>Arthropoda</taxon>
        <taxon>Hexapoda</taxon>
        <taxon>Insecta</taxon>
        <taxon>Pterygota</taxon>
        <taxon>Neoptera</taxon>
        <taxon>Endopterygota</taxon>
        <taxon>Coleoptera</taxon>
        <taxon>Polyphaga</taxon>
        <taxon>Cucujiformia</taxon>
        <taxon>Chrysomeloidea</taxon>
        <taxon>Chrysomelidae</taxon>
        <taxon>Bruchinae</taxon>
        <taxon>Bruchini</taxon>
        <taxon>Callosobruchus</taxon>
    </lineage>
</organism>
<proteinExistence type="predicted"/>